<comment type="subcellular location">
    <subcellularLocation>
        <location evidence="12">Cytoplasm</location>
    </subcellularLocation>
</comment>
<dbReference type="GO" id="GO:0042132">
    <property type="term" value="F:fructose 1,6-bisphosphate 1-phosphatase activity"/>
    <property type="evidence" value="ECO:0007669"/>
    <property type="project" value="UniProtKB-UniRule"/>
</dbReference>
<name>C7RUV0_ACCRE</name>
<keyword evidence="5 12" id="KW-0479">Metal-binding</keyword>
<keyword evidence="7 12" id="KW-0460">Magnesium</keyword>
<feature type="binding site" evidence="12">
    <location>
        <position position="116"/>
    </location>
    <ligand>
        <name>Mg(2+)</name>
        <dbReference type="ChEBI" id="CHEBI:18420"/>
        <label>1</label>
    </ligand>
</feature>
<dbReference type="NCBIfam" id="NF006778">
    <property type="entry name" value="PRK09293.1-1"/>
    <property type="match status" value="1"/>
</dbReference>
<feature type="binding site" evidence="12">
    <location>
        <position position="284"/>
    </location>
    <ligand>
        <name>Mg(2+)</name>
        <dbReference type="ChEBI" id="CHEBI:18420"/>
        <label>2</label>
    </ligand>
</feature>
<feature type="binding site" evidence="12">
    <location>
        <position position="92"/>
    </location>
    <ligand>
        <name>Mg(2+)</name>
        <dbReference type="ChEBI" id="CHEBI:18420"/>
        <label>1</label>
    </ligand>
</feature>
<dbReference type="GO" id="GO:0030388">
    <property type="term" value="P:fructose 1,6-bisphosphate metabolic process"/>
    <property type="evidence" value="ECO:0007669"/>
    <property type="project" value="TreeGrafter"/>
</dbReference>
<evidence type="ECO:0000256" key="1">
    <source>
        <dbReference type="ARBA" id="ARBA00001273"/>
    </source>
</evidence>
<dbReference type="PANTHER" id="PTHR11556">
    <property type="entry name" value="FRUCTOSE-1,6-BISPHOSPHATASE-RELATED"/>
    <property type="match status" value="1"/>
</dbReference>
<evidence type="ECO:0000256" key="4">
    <source>
        <dbReference type="ARBA" id="ARBA00022490"/>
    </source>
</evidence>
<dbReference type="InterPro" id="IPR044015">
    <property type="entry name" value="FBPase_C_dom"/>
</dbReference>
<feature type="domain" description="Fructose-1-6-bisphosphatase class I N-terminal" evidence="14">
    <location>
        <begin position="6"/>
        <end position="195"/>
    </location>
</feature>
<evidence type="ECO:0000256" key="7">
    <source>
        <dbReference type="ARBA" id="ARBA00022842"/>
    </source>
</evidence>
<feature type="binding site" evidence="12">
    <location>
        <position position="278"/>
    </location>
    <ligand>
        <name>substrate</name>
    </ligand>
</feature>
<keyword evidence="8 12" id="KW-0119">Carbohydrate metabolism</keyword>
<organism evidence="16">
    <name type="scientific">Accumulibacter regalis</name>
    <dbReference type="NCBI Taxonomy" id="522306"/>
    <lineage>
        <taxon>Bacteria</taxon>
        <taxon>Pseudomonadati</taxon>
        <taxon>Pseudomonadota</taxon>
        <taxon>Betaproteobacteria</taxon>
        <taxon>Candidatus Accumulibacter</taxon>
    </lineage>
</organism>
<evidence type="ECO:0000313" key="16">
    <source>
        <dbReference type="EMBL" id="ACV36345.1"/>
    </source>
</evidence>
<dbReference type="GO" id="GO:0005986">
    <property type="term" value="P:sucrose biosynthetic process"/>
    <property type="evidence" value="ECO:0007669"/>
    <property type="project" value="TreeGrafter"/>
</dbReference>
<dbReference type="OrthoDB" id="9806756at2"/>
<feature type="domain" description="Fructose-1-6-bisphosphatase class 1 C-terminal" evidence="15">
    <location>
        <begin position="200"/>
        <end position="335"/>
    </location>
</feature>
<dbReference type="EMBL" id="CP001715">
    <property type="protein sequence ID" value="ACV36345.1"/>
    <property type="molecule type" value="Genomic_DNA"/>
</dbReference>
<dbReference type="GO" id="GO:0005829">
    <property type="term" value="C:cytosol"/>
    <property type="evidence" value="ECO:0007669"/>
    <property type="project" value="TreeGrafter"/>
</dbReference>
<reference evidence="16" key="1">
    <citation type="submission" date="2009-08" db="EMBL/GenBank/DDBJ databases">
        <authorList>
            <consortium name="US DOE Joint Genome Institute"/>
            <person name="Lucas S."/>
            <person name="Copeland A."/>
            <person name="Lapidus A."/>
            <person name="Glavina del Rio T."/>
            <person name="Dalin E."/>
            <person name="Tice H."/>
            <person name="Bruce D."/>
            <person name="Barry K."/>
            <person name="Pitluck S."/>
            <person name="Lowry S."/>
            <person name="Larimer F."/>
            <person name="Land M."/>
            <person name="Hauser L."/>
            <person name="Kyrpides N."/>
            <person name="Ivanova N."/>
            <person name="McMahon K.D."/>
            <person name="Hugenholtz P."/>
        </authorList>
    </citation>
    <scope>NUCLEOTIDE SEQUENCE</scope>
    <source>
        <strain evidence="16">UW-1</strain>
    </source>
</reference>
<sequence length="339" mass="37539">MPIGTTITEYIIEEQRQIQGVSGDFTALINDVVIACKAISSAVRYGSLVGVLGTADTENIQGETQKKLDVIANNLFIKRNEWAGHVAALASEEMTDVYHLPAQYPRGKYLLVFDPLDGSSNTDVCGAVGTIFSIMRRPEGATGEPTEDDFLQPGTRQVCAGYALYGPSSMIVLTTGHGVNGFTLDQRIGEYILTNPDMKIPADTQEFSINASYMRFWDPPVRRYIDECIAGKEGPRNKDFNMRWAGAMIADVHRILCRGGVFLYPMDRKLRTKSQEGKLRLMYEGNPMSFIVEQAGGLASTGTQRIMDLQPTGLHQRCPVIMGSRNEVERIVAYHREGE</sequence>
<evidence type="ECO:0000256" key="13">
    <source>
        <dbReference type="RuleBase" id="RU000508"/>
    </source>
</evidence>
<evidence type="ECO:0000256" key="6">
    <source>
        <dbReference type="ARBA" id="ARBA00022801"/>
    </source>
</evidence>
<dbReference type="Pfam" id="PF18913">
    <property type="entry name" value="FBPase_C"/>
    <property type="match status" value="1"/>
</dbReference>
<dbReference type="Gene3D" id="3.30.540.10">
    <property type="entry name" value="Fructose-1,6-Bisphosphatase, subunit A, domain 1"/>
    <property type="match status" value="1"/>
</dbReference>
<evidence type="ECO:0000256" key="10">
    <source>
        <dbReference type="ARBA" id="ARBA00072069"/>
    </source>
</evidence>
<comment type="pathway">
    <text evidence="9">Carbohydrate biosynthesis.</text>
</comment>
<keyword evidence="4 12" id="KW-0963">Cytoplasm</keyword>
<dbReference type="PANTHER" id="PTHR11556:SF35">
    <property type="entry name" value="SEDOHEPTULOSE-1,7-BISPHOSPHATASE, CHLOROPLASTIC"/>
    <property type="match status" value="1"/>
</dbReference>
<dbReference type="SUPFAM" id="SSF56655">
    <property type="entry name" value="Carbohydrate phosphatase"/>
    <property type="match status" value="1"/>
</dbReference>
<dbReference type="KEGG" id="app:CAP2UW1_3072"/>
<dbReference type="PRINTS" id="PR00115">
    <property type="entry name" value="F16BPHPHTASE"/>
</dbReference>
<comment type="catalytic activity">
    <reaction evidence="1 12">
        <text>beta-D-fructose 1,6-bisphosphate + H2O = beta-D-fructose 6-phosphate + phosphate</text>
        <dbReference type="Rhea" id="RHEA:11064"/>
        <dbReference type="ChEBI" id="CHEBI:15377"/>
        <dbReference type="ChEBI" id="CHEBI:32966"/>
        <dbReference type="ChEBI" id="CHEBI:43474"/>
        <dbReference type="ChEBI" id="CHEBI:57634"/>
        <dbReference type="EC" id="3.1.3.11"/>
    </reaction>
</comment>
<gene>
    <name evidence="12" type="primary">fbp</name>
    <name evidence="16" type="ordered locus">CAP2UW1_3072</name>
</gene>
<comment type="cofactor">
    <cofactor evidence="12">
        <name>Mg(2+)</name>
        <dbReference type="ChEBI" id="CHEBI:18420"/>
    </cofactor>
    <text evidence="12">Binds 2 magnesium ions per subunit.</text>
</comment>
<feature type="binding site" evidence="12">
    <location>
        <position position="210"/>
    </location>
    <ligand>
        <name>substrate</name>
    </ligand>
</feature>
<dbReference type="GO" id="GO:0006000">
    <property type="term" value="P:fructose metabolic process"/>
    <property type="evidence" value="ECO:0007669"/>
    <property type="project" value="TreeGrafter"/>
</dbReference>
<evidence type="ECO:0000256" key="2">
    <source>
        <dbReference type="ARBA" id="ARBA00010941"/>
    </source>
</evidence>
<evidence type="ECO:0000259" key="14">
    <source>
        <dbReference type="Pfam" id="PF00316"/>
    </source>
</evidence>
<dbReference type="HAMAP" id="MF_01855">
    <property type="entry name" value="FBPase_class1"/>
    <property type="match status" value="1"/>
</dbReference>
<feature type="binding site" evidence="12">
    <location>
        <position position="117"/>
    </location>
    <ligand>
        <name>Mg(2+)</name>
        <dbReference type="ChEBI" id="CHEBI:18420"/>
        <label>2</label>
    </ligand>
</feature>
<dbReference type="InterPro" id="IPR033391">
    <property type="entry name" value="FBPase_N"/>
</dbReference>
<evidence type="ECO:0000256" key="9">
    <source>
        <dbReference type="ARBA" id="ARBA00024331"/>
    </source>
</evidence>
<dbReference type="AlphaFoldDB" id="C7RUV0"/>
<dbReference type="GO" id="GO:0000287">
    <property type="term" value="F:magnesium ion binding"/>
    <property type="evidence" value="ECO:0007669"/>
    <property type="project" value="UniProtKB-UniRule"/>
</dbReference>
<dbReference type="NCBIfam" id="NF006779">
    <property type="entry name" value="PRK09293.1-3"/>
    <property type="match status" value="1"/>
</dbReference>
<dbReference type="Gene3D" id="3.40.190.80">
    <property type="match status" value="1"/>
</dbReference>
<comment type="caution">
    <text evidence="12">Lacks conserved residue(s) required for the propagation of feature annotation.</text>
</comment>
<dbReference type="Pfam" id="PF00316">
    <property type="entry name" value="FBPase"/>
    <property type="match status" value="1"/>
</dbReference>
<dbReference type="FunFam" id="3.40.190.80:FF:000011">
    <property type="entry name" value="Fructose-1,6-bisphosphatase class 1"/>
    <property type="match status" value="1"/>
</dbReference>
<evidence type="ECO:0000259" key="15">
    <source>
        <dbReference type="Pfam" id="PF18913"/>
    </source>
</evidence>
<reference evidence="16" key="2">
    <citation type="submission" date="2009-09" db="EMBL/GenBank/DDBJ databases">
        <title>Complete sequence of chromosome of Candidatus Accumulibacter phosphatis clade IIA str. UW-1.</title>
        <authorList>
            <consortium name="US DOE Joint Genome Institute"/>
            <person name="Martin H.G."/>
            <person name="Ivanova N."/>
            <person name="Kunin V."/>
            <person name="Warnecke F."/>
            <person name="Barry K."/>
            <person name="He S."/>
            <person name="Salamov A."/>
            <person name="Szeto E."/>
            <person name="Dalin E."/>
            <person name="Pangilinan J.L."/>
            <person name="Lapidus A."/>
            <person name="Lowry S."/>
            <person name="Kyrpides N.C."/>
            <person name="McMahon K.D."/>
            <person name="Hugenholtz P."/>
        </authorList>
    </citation>
    <scope>NUCLEOTIDE SEQUENCE [LARGE SCALE GENOMIC DNA]</scope>
    <source>
        <strain evidence="16">UW-1</strain>
    </source>
</reference>
<evidence type="ECO:0000256" key="11">
    <source>
        <dbReference type="ARBA" id="ARBA00081210"/>
    </source>
</evidence>
<dbReference type="FunFam" id="3.30.540.10:FF:000002">
    <property type="entry name" value="Fructose-1,6-bisphosphatase class 1"/>
    <property type="match status" value="1"/>
</dbReference>
<evidence type="ECO:0000256" key="8">
    <source>
        <dbReference type="ARBA" id="ARBA00023277"/>
    </source>
</evidence>
<comment type="similarity">
    <text evidence="2 12 13">Belongs to the FBPase class 1 family.</text>
</comment>
<dbReference type="InterPro" id="IPR028343">
    <property type="entry name" value="FBPtase"/>
</dbReference>
<feature type="binding site" evidence="12">
    <location>
        <position position="114"/>
    </location>
    <ligand>
        <name>Mg(2+)</name>
        <dbReference type="ChEBI" id="CHEBI:18420"/>
        <label>1</label>
    </ligand>
</feature>
<evidence type="ECO:0000256" key="12">
    <source>
        <dbReference type="HAMAP-Rule" id="MF_01855"/>
    </source>
</evidence>
<protein>
    <recommendedName>
        <fullName evidence="10 12">Fructose-1,6-bisphosphatase class 1</fullName>
        <shortName evidence="12">FBPase class 1</shortName>
        <ecNumber evidence="3 12">3.1.3.11</ecNumber>
    </recommendedName>
    <alternativeName>
        <fullName evidence="11 12">D-fructose-1,6-bisphosphate 1-phosphohydrolase class 1</fullName>
    </alternativeName>
</protein>
<comment type="subunit">
    <text evidence="12">Homotetramer.</text>
</comment>
<feature type="binding site" evidence="12">
    <location>
        <position position="114"/>
    </location>
    <ligand>
        <name>Mg(2+)</name>
        <dbReference type="ChEBI" id="CHEBI:18420"/>
        <label>2</label>
    </ligand>
</feature>
<dbReference type="PIRSF" id="PIRSF000904">
    <property type="entry name" value="FBPtase_SBPase"/>
    <property type="match status" value="1"/>
</dbReference>
<dbReference type="eggNOG" id="COG0158">
    <property type="taxonomic scope" value="Bacteria"/>
</dbReference>
<proteinExistence type="inferred from homology"/>
<dbReference type="HOGENOM" id="CLU_039977_0_0_4"/>
<keyword evidence="6 12" id="KW-0378">Hydrolase</keyword>
<dbReference type="InterPro" id="IPR000146">
    <property type="entry name" value="FBPase_class-1"/>
</dbReference>
<dbReference type="EC" id="3.1.3.11" evidence="3 12"/>
<dbReference type="GO" id="GO:0006094">
    <property type="term" value="P:gluconeogenesis"/>
    <property type="evidence" value="ECO:0007669"/>
    <property type="project" value="UniProtKB-UniRule"/>
</dbReference>
<accession>C7RUV0</accession>
<evidence type="ECO:0000256" key="3">
    <source>
        <dbReference type="ARBA" id="ARBA00013093"/>
    </source>
</evidence>
<dbReference type="STRING" id="522306.CAP2UW1_3072"/>
<evidence type="ECO:0000256" key="5">
    <source>
        <dbReference type="ARBA" id="ARBA00022723"/>
    </source>
</evidence>
<dbReference type="CDD" id="cd00354">
    <property type="entry name" value="FBPase"/>
    <property type="match status" value="1"/>
</dbReference>
<feature type="binding site" evidence="12">
    <location>
        <begin position="117"/>
        <end position="120"/>
    </location>
    <ligand>
        <name>substrate</name>
    </ligand>
</feature>
<dbReference type="GO" id="GO:0006002">
    <property type="term" value="P:fructose 6-phosphate metabolic process"/>
    <property type="evidence" value="ECO:0007669"/>
    <property type="project" value="TreeGrafter"/>
</dbReference>
<dbReference type="PIRSF" id="PIRSF500210">
    <property type="entry name" value="FBPtase"/>
    <property type="match status" value="1"/>
</dbReference>